<reference evidence="1" key="1">
    <citation type="submission" date="2021-01" db="EMBL/GenBank/DDBJ databases">
        <authorList>
            <consortium name="Genoscope - CEA"/>
            <person name="William W."/>
        </authorList>
    </citation>
    <scope>NUCLEOTIDE SEQUENCE</scope>
</reference>
<evidence type="ECO:0000313" key="1">
    <source>
        <dbReference type="EMBL" id="CAD8113935.1"/>
    </source>
</evidence>
<sequence length="182" mass="21471">MLFLKNQGAVKLIDDVIKVQQKSVAIFCDGTYNKSHLLLICFLIYDRFKLLTDIKKIDCLQNQLCEINFENREIALKENNMQVKKEFYGYSSNLNYSFQTTLLQIQEAEKFQQTQISSVKTFTNEKKYLQYFFKIDNLNSKVPFNQQQISIIDLKSKYYENLQDIKAAQQNDVCSFIVLKRP</sequence>
<keyword evidence="2" id="KW-1185">Reference proteome</keyword>
<accession>A0A8S1QHJ5</accession>
<comment type="caution">
    <text evidence="1">The sequence shown here is derived from an EMBL/GenBank/DDBJ whole genome shotgun (WGS) entry which is preliminary data.</text>
</comment>
<protein>
    <submittedName>
        <fullName evidence="1">Uncharacterized protein</fullName>
    </submittedName>
</protein>
<proteinExistence type="predicted"/>
<organism evidence="1 2">
    <name type="scientific">Paramecium sonneborni</name>
    <dbReference type="NCBI Taxonomy" id="65129"/>
    <lineage>
        <taxon>Eukaryota</taxon>
        <taxon>Sar</taxon>
        <taxon>Alveolata</taxon>
        <taxon>Ciliophora</taxon>
        <taxon>Intramacronucleata</taxon>
        <taxon>Oligohymenophorea</taxon>
        <taxon>Peniculida</taxon>
        <taxon>Parameciidae</taxon>
        <taxon>Paramecium</taxon>
    </lineage>
</organism>
<dbReference type="OrthoDB" id="300781at2759"/>
<evidence type="ECO:0000313" key="2">
    <source>
        <dbReference type="Proteomes" id="UP000692954"/>
    </source>
</evidence>
<gene>
    <name evidence="1" type="ORF">PSON_ATCC_30995.1.T1040164</name>
</gene>
<dbReference type="Proteomes" id="UP000692954">
    <property type="component" value="Unassembled WGS sequence"/>
</dbReference>
<dbReference type="EMBL" id="CAJJDN010000104">
    <property type="protein sequence ID" value="CAD8113935.1"/>
    <property type="molecule type" value="Genomic_DNA"/>
</dbReference>
<dbReference type="AlphaFoldDB" id="A0A8S1QHJ5"/>
<name>A0A8S1QHJ5_9CILI</name>